<sequence>MRRQLVAFVCYSIFIPFCPYVMADSGPVIHPSTSQTDNQKARQTQLTPQGTEVMASKSTLRPGELDFPQETPCFTLNRVVIDNRPALPQWLPLKSLLKQAQGRCLGAKGVNLLARAVQNQIIAGGYITSRVVIPNQDLRTGELHLRLQPGKVGNIQWREGSQQNVHFSNTLPLSSGDLLSLRALEQGLENLQRVPGTTANIKLKPGAHDGESDIEISRQQAKRWRLGAWVDDAGSKYTGRYQGGGTLYLDNITTLDDLIYLSAGGGLQNQGDKNSKYGTAYYSVPFGWWSLDLYASRDKYTQRVVDGSNTYEYSGDERNLSATLNRMLFRSGYQKLQASFQVLKRDDEYDLNDTEILVQAHDMASWRATLEHTAYPGKAVIDTKVSFQRNTSWLGAEQSVEEQTGNADVGSRLINIDVEANVPFSLFKRSLSWHPHYSQQITPDKLNLPDQLSIGNRWTVRGFDGDTTLQADSGWFLRNDLNLNLPSLAAQFYLGMDIGRVSGQGSEIYSTSYLAGGVVGLRGGLWKTNYDFFAGTPFVHPDELDASPLVLGMTLRWEY</sequence>
<evidence type="ECO:0000256" key="4">
    <source>
        <dbReference type="ARBA" id="ARBA00022452"/>
    </source>
</evidence>
<reference evidence="12" key="1">
    <citation type="journal article" date="2023" name="J Glob Antimicrob Resist">
        <title>Emergence of NDM-1 and KPC-3 carbapenemases in Kluyvera cryocrescens: Investigating genetic heterogeneity and acquisition routes of blaNDM-1 in Enterobacterales species in Portugal.</title>
        <authorList>
            <person name="Loiodice M."/>
            <person name="Ribeiro M."/>
            <person name="Peixe L."/>
            <person name="Novais A."/>
        </authorList>
    </citation>
    <scope>NUCLEOTIDE SEQUENCE</scope>
    <source>
        <strain evidence="12">K629</strain>
    </source>
</reference>
<name>A0AAW9CC75_KLUCR</name>
<comment type="similarity">
    <text evidence="2">Belongs to the TPS (TC 1.B.20) family.</text>
</comment>
<keyword evidence="8" id="KW-0998">Cell outer membrane</keyword>
<dbReference type="AlphaFoldDB" id="A0AAW9CC75"/>
<dbReference type="Gene3D" id="3.10.20.310">
    <property type="entry name" value="membrane protein fhac"/>
    <property type="match status" value="1"/>
</dbReference>
<evidence type="ECO:0000256" key="2">
    <source>
        <dbReference type="ARBA" id="ARBA00009055"/>
    </source>
</evidence>
<dbReference type="InterPro" id="IPR034746">
    <property type="entry name" value="POTRA"/>
</dbReference>
<dbReference type="InterPro" id="IPR013686">
    <property type="entry name" value="Polypept-transport_assoc_ShlB"/>
</dbReference>
<dbReference type="Pfam" id="PF03865">
    <property type="entry name" value="ShlB"/>
    <property type="match status" value="1"/>
</dbReference>
<dbReference type="PROSITE" id="PS51779">
    <property type="entry name" value="POTRA"/>
    <property type="match status" value="1"/>
</dbReference>
<proteinExistence type="inferred from homology"/>
<gene>
    <name evidence="12" type="ORF">QWU01_21755</name>
</gene>
<organism evidence="12 13">
    <name type="scientific">Kluyvera cryocrescens</name>
    <name type="common">Kluyvera citrophila</name>
    <dbReference type="NCBI Taxonomy" id="580"/>
    <lineage>
        <taxon>Bacteria</taxon>
        <taxon>Pseudomonadati</taxon>
        <taxon>Pseudomonadota</taxon>
        <taxon>Gammaproteobacteria</taxon>
        <taxon>Enterobacterales</taxon>
        <taxon>Enterobacteriaceae</taxon>
        <taxon>Kluyvera</taxon>
    </lineage>
</organism>
<feature type="domain" description="POTRA" evidence="11">
    <location>
        <begin position="74"/>
        <end position="150"/>
    </location>
</feature>
<dbReference type="InterPro" id="IPR051544">
    <property type="entry name" value="TPS_OM_transporter"/>
</dbReference>
<dbReference type="PANTHER" id="PTHR34597:SF3">
    <property type="entry name" value="OUTER MEMBRANE TRANSPORTER CDIB"/>
    <property type="match status" value="1"/>
</dbReference>
<evidence type="ECO:0000256" key="3">
    <source>
        <dbReference type="ARBA" id="ARBA00022448"/>
    </source>
</evidence>
<evidence type="ECO:0000256" key="7">
    <source>
        <dbReference type="ARBA" id="ARBA00023136"/>
    </source>
</evidence>
<protein>
    <submittedName>
        <fullName evidence="12">ShlB/FhaC/HecB family hemolysin secretion/activation protein</fullName>
    </submittedName>
</protein>
<dbReference type="Pfam" id="PF08479">
    <property type="entry name" value="POTRA_2"/>
    <property type="match status" value="1"/>
</dbReference>
<dbReference type="Gene3D" id="2.40.160.50">
    <property type="entry name" value="membrane protein fhac: a member of the omp85/tpsb transporter family"/>
    <property type="match status" value="1"/>
</dbReference>
<evidence type="ECO:0000256" key="8">
    <source>
        <dbReference type="ARBA" id="ARBA00023237"/>
    </source>
</evidence>
<dbReference type="Proteomes" id="UP001276300">
    <property type="component" value="Unassembled WGS sequence"/>
</dbReference>
<keyword evidence="4" id="KW-1134">Transmembrane beta strand</keyword>
<feature type="region of interest" description="Disordered" evidence="9">
    <location>
        <begin position="31"/>
        <end position="52"/>
    </location>
</feature>
<dbReference type="PANTHER" id="PTHR34597">
    <property type="entry name" value="SLR1661 PROTEIN"/>
    <property type="match status" value="1"/>
</dbReference>
<dbReference type="PIRSF" id="PIRSF029745">
    <property type="entry name" value="FhaC"/>
    <property type="match status" value="1"/>
</dbReference>
<keyword evidence="6" id="KW-0653">Protein transport</keyword>
<keyword evidence="7" id="KW-0472">Membrane</keyword>
<dbReference type="InterPro" id="IPR027282">
    <property type="entry name" value="TPS"/>
</dbReference>
<dbReference type="GO" id="GO:0098046">
    <property type="term" value="C:type V protein secretion system complex"/>
    <property type="evidence" value="ECO:0007669"/>
    <property type="project" value="TreeGrafter"/>
</dbReference>
<dbReference type="InterPro" id="IPR035251">
    <property type="entry name" value="ShlB_POTRA"/>
</dbReference>
<evidence type="ECO:0000313" key="12">
    <source>
        <dbReference type="EMBL" id="MDW3779432.1"/>
    </source>
</evidence>
<keyword evidence="10" id="KW-0732">Signal</keyword>
<dbReference type="InterPro" id="IPR005565">
    <property type="entry name" value="Hemolysn_activator_HlyB_C"/>
</dbReference>
<feature type="compositionally biased region" description="Polar residues" evidence="9">
    <location>
        <begin position="31"/>
        <end position="50"/>
    </location>
</feature>
<dbReference type="GO" id="GO:0008320">
    <property type="term" value="F:protein transmembrane transporter activity"/>
    <property type="evidence" value="ECO:0007669"/>
    <property type="project" value="TreeGrafter"/>
</dbReference>
<comment type="caution">
    <text evidence="12">The sequence shown here is derived from an EMBL/GenBank/DDBJ whole genome shotgun (WGS) entry which is preliminary data.</text>
</comment>
<feature type="chain" id="PRO_5043611733" evidence="10">
    <location>
        <begin position="24"/>
        <end position="559"/>
    </location>
</feature>
<dbReference type="EMBL" id="JAUEQX010000021">
    <property type="protein sequence ID" value="MDW3779432.1"/>
    <property type="molecule type" value="Genomic_DNA"/>
</dbReference>
<dbReference type="Pfam" id="PF17287">
    <property type="entry name" value="POTRA_3"/>
    <property type="match status" value="1"/>
</dbReference>
<dbReference type="RefSeq" id="WP_318243092.1">
    <property type="nucleotide sequence ID" value="NZ_JAUEQX010000021.1"/>
</dbReference>
<evidence type="ECO:0000313" key="13">
    <source>
        <dbReference type="Proteomes" id="UP001276300"/>
    </source>
</evidence>
<feature type="signal peptide" evidence="10">
    <location>
        <begin position="1"/>
        <end position="23"/>
    </location>
</feature>
<accession>A0AAW9CC75</accession>
<evidence type="ECO:0000256" key="10">
    <source>
        <dbReference type="SAM" id="SignalP"/>
    </source>
</evidence>
<keyword evidence="5" id="KW-0812">Transmembrane</keyword>
<evidence type="ECO:0000259" key="11">
    <source>
        <dbReference type="PROSITE" id="PS51779"/>
    </source>
</evidence>
<dbReference type="GO" id="GO:0009279">
    <property type="term" value="C:cell outer membrane"/>
    <property type="evidence" value="ECO:0007669"/>
    <property type="project" value="UniProtKB-SubCell"/>
</dbReference>
<evidence type="ECO:0000256" key="1">
    <source>
        <dbReference type="ARBA" id="ARBA00004442"/>
    </source>
</evidence>
<evidence type="ECO:0000256" key="5">
    <source>
        <dbReference type="ARBA" id="ARBA00022692"/>
    </source>
</evidence>
<keyword evidence="3" id="KW-0813">Transport</keyword>
<comment type="subcellular location">
    <subcellularLocation>
        <location evidence="1">Cell outer membrane</location>
    </subcellularLocation>
</comment>
<evidence type="ECO:0000256" key="9">
    <source>
        <dbReference type="SAM" id="MobiDB-lite"/>
    </source>
</evidence>
<dbReference type="GO" id="GO:0046819">
    <property type="term" value="P:protein secretion by the type V secretion system"/>
    <property type="evidence" value="ECO:0007669"/>
    <property type="project" value="TreeGrafter"/>
</dbReference>
<evidence type="ECO:0000256" key="6">
    <source>
        <dbReference type="ARBA" id="ARBA00022927"/>
    </source>
</evidence>